<evidence type="ECO:0000256" key="3">
    <source>
        <dbReference type="ARBA" id="ARBA00023204"/>
    </source>
</evidence>
<dbReference type="PANTHER" id="PTHR10073:SF12">
    <property type="entry name" value="DNA MISMATCH REPAIR PROTEIN MLH1"/>
    <property type="match status" value="1"/>
</dbReference>
<dbReference type="OrthoDB" id="9763467at2"/>
<evidence type="ECO:0000313" key="9">
    <source>
        <dbReference type="Proteomes" id="UP000051813"/>
    </source>
</evidence>
<dbReference type="Pfam" id="PF08676">
    <property type="entry name" value="MutL_C"/>
    <property type="match status" value="1"/>
</dbReference>
<dbReference type="InterPro" id="IPR014790">
    <property type="entry name" value="MutL_C"/>
</dbReference>
<dbReference type="PROSITE" id="PS00058">
    <property type="entry name" value="DNA_MISMATCH_REPAIR_1"/>
    <property type="match status" value="1"/>
</dbReference>
<dbReference type="Pfam" id="PF01119">
    <property type="entry name" value="DNA_mis_repair"/>
    <property type="match status" value="1"/>
</dbReference>
<dbReference type="FunFam" id="3.30.565.10:FF:000003">
    <property type="entry name" value="DNA mismatch repair endonuclease MutL"/>
    <property type="match status" value="1"/>
</dbReference>
<dbReference type="InterPro" id="IPR014721">
    <property type="entry name" value="Ribsml_uS5_D2-typ_fold_subgr"/>
</dbReference>
<dbReference type="CDD" id="cd00782">
    <property type="entry name" value="MutL_Trans"/>
    <property type="match status" value="1"/>
</dbReference>
<comment type="function">
    <text evidence="4">This protein is involved in the repair of mismatches in DNA. It is required for dam-dependent methyl-directed DNA mismatch repair. May act as a 'molecular matchmaker', a protein that promotes the formation of a stable complex between two or more DNA-binding proteins in an ATP-dependent manner without itself being part of a final effector complex.</text>
</comment>
<comment type="caution">
    <text evidence="8">The sequence shown here is derived from an EMBL/GenBank/DDBJ whole genome shotgun (WGS) entry which is preliminary data.</text>
</comment>
<dbReference type="PANTHER" id="PTHR10073">
    <property type="entry name" value="DNA MISMATCH REPAIR PROTEIN MLH, PMS, MUTL"/>
    <property type="match status" value="1"/>
</dbReference>
<dbReference type="EMBL" id="AYYK01000025">
    <property type="protein sequence ID" value="KRM78243.1"/>
    <property type="molecule type" value="Genomic_DNA"/>
</dbReference>
<keyword evidence="9" id="KW-1185">Reference proteome</keyword>
<feature type="domain" description="DNA mismatch repair protein S5" evidence="7">
    <location>
        <begin position="208"/>
        <end position="326"/>
    </location>
</feature>
<dbReference type="GO" id="GO:0030983">
    <property type="term" value="F:mismatched DNA binding"/>
    <property type="evidence" value="ECO:0007669"/>
    <property type="project" value="InterPro"/>
</dbReference>
<proteinExistence type="inferred from homology"/>
<reference evidence="8 9" key="1">
    <citation type="journal article" date="2015" name="Genome Announc.">
        <title>Expanding the biotechnology potential of lactobacilli through comparative genomics of 213 strains and associated genera.</title>
        <authorList>
            <person name="Sun Z."/>
            <person name="Harris H.M."/>
            <person name="McCann A."/>
            <person name="Guo C."/>
            <person name="Argimon S."/>
            <person name="Zhang W."/>
            <person name="Yang X."/>
            <person name="Jeffery I.B."/>
            <person name="Cooney J.C."/>
            <person name="Kagawa T.F."/>
            <person name="Liu W."/>
            <person name="Song Y."/>
            <person name="Salvetti E."/>
            <person name="Wrobel A."/>
            <person name="Rasinkangas P."/>
            <person name="Parkhill J."/>
            <person name="Rea M.C."/>
            <person name="O'Sullivan O."/>
            <person name="Ritari J."/>
            <person name="Douillard F.P."/>
            <person name="Paul Ross R."/>
            <person name="Yang R."/>
            <person name="Briner A.E."/>
            <person name="Felis G.E."/>
            <person name="de Vos W.M."/>
            <person name="Barrangou R."/>
            <person name="Klaenhammer T.R."/>
            <person name="Caufield P.W."/>
            <person name="Cui Y."/>
            <person name="Zhang H."/>
            <person name="O'Toole P.W."/>
        </authorList>
    </citation>
    <scope>NUCLEOTIDE SEQUENCE [LARGE SCALE GENOMIC DNA]</scope>
    <source>
        <strain evidence="8 9">DSM 20335</strain>
    </source>
</reference>
<dbReference type="SUPFAM" id="SSF55874">
    <property type="entry name" value="ATPase domain of HSP90 chaperone/DNA topoisomerase II/histidine kinase"/>
    <property type="match status" value="1"/>
</dbReference>
<dbReference type="InterPro" id="IPR002099">
    <property type="entry name" value="MutL/Mlh/PMS"/>
</dbReference>
<dbReference type="SUPFAM" id="SSF54211">
    <property type="entry name" value="Ribosomal protein S5 domain 2-like"/>
    <property type="match status" value="1"/>
</dbReference>
<dbReference type="InterPro" id="IPR042120">
    <property type="entry name" value="MutL_C_dimsub"/>
</dbReference>
<dbReference type="NCBIfam" id="NF000950">
    <property type="entry name" value="PRK00095.1-3"/>
    <property type="match status" value="1"/>
</dbReference>
<evidence type="ECO:0000313" key="8">
    <source>
        <dbReference type="EMBL" id="KRM78243.1"/>
    </source>
</evidence>
<evidence type="ECO:0000259" key="7">
    <source>
        <dbReference type="SMART" id="SM01340"/>
    </source>
</evidence>
<evidence type="ECO:0000256" key="2">
    <source>
        <dbReference type="ARBA" id="ARBA00022763"/>
    </source>
</evidence>
<dbReference type="InterPro" id="IPR014762">
    <property type="entry name" value="DNA_mismatch_repair_CS"/>
</dbReference>
<dbReference type="Gene3D" id="3.30.230.10">
    <property type="match status" value="1"/>
</dbReference>
<dbReference type="FunFam" id="3.30.1370.100:FF:000004">
    <property type="entry name" value="DNA mismatch repair endonuclease MutL"/>
    <property type="match status" value="1"/>
</dbReference>
<dbReference type="AlphaFoldDB" id="A0A0R2BS16"/>
<dbReference type="GO" id="GO:0005524">
    <property type="term" value="F:ATP binding"/>
    <property type="evidence" value="ECO:0007669"/>
    <property type="project" value="InterPro"/>
</dbReference>
<dbReference type="RefSeq" id="WP_057757902.1">
    <property type="nucleotide sequence ID" value="NZ_AYYK01000025.1"/>
</dbReference>
<evidence type="ECO:0000256" key="5">
    <source>
        <dbReference type="SAM" id="MobiDB-lite"/>
    </source>
</evidence>
<evidence type="ECO:0000256" key="1">
    <source>
        <dbReference type="ARBA" id="ARBA00006082"/>
    </source>
</evidence>
<dbReference type="PATRIC" id="fig|1423738.3.peg.1282"/>
<dbReference type="InterPro" id="IPR013507">
    <property type="entry name" value="DNA_mismatch_S5_2-like"/>
</dbReference>
<dbReference type="Proteomes" id="UP000051813">
    <property type="component" value="Unassembled WGS sequence"/>
</dbReference>
<dbReference type="SMART" id="SM01340">
    <property type="entry name" value="DNA_mis_repair"/>
    <property type="match status" value="1"/>
</dbReference>
<comment type="similarity">
    <text evidence="1 4">Belongs to the DNA mismatch repair MutL/HexB family.</text>
</comment>
<dbReference type="InterPro" id="IPR020568">
    <property type="entry name" value="Ribosomal_Su5_D2-typ_SF"/>
</dbReference>
<dbReference type="CDD" id="cd16926">
    <property type="entry name" value="HATPase_MutL-MLH-PMS-like"/>
    <property type="match status" value="1"/>
</dbReference>
<dbReference type="InterPro" id="IPR042121">
    <property type="entry name" value="MutL_C_regsub"/>
</dbReference>
<dbReference type="SMART" id="SM00853">
    <property type="entry name" value="MutL_C"/>
    <property type="match status" value="1"/>
</dbReference>
<feature type="region of interest" description="Disordered" evidence="5">
    <location>
        <begin position="398"/>
        <end position="421"/>
    </location>
</feature>
<dbReference type="InterPro" id="IPR036890">
    <property type="entry name" value="HATPase_C_sf"/>
</dbReference>
<dbReference type="GO" id="GO:0032300">
    <property type="term" value="C:mismatch repair complex"/>
    <property type="evidence" value="ECO:0007669"/>
    <property type="project" value="InterPro"/>
</dbReference>
<dbReference type="NCBIfam" id="TIGR00585">
    <property type="entry name" value="mutl"/>
    <property type="match status" value="1"/>
</dbReference>
<dbReference type="GO" id="GO:0006298">
    <property type="term" value="P:mismatch repair"/>
    <property type="evidence" value="ECO:0007669"/>
    <property type="project" value="UniProtKB-UniRule"/>
</dbReference>
<keyword evidence="2 4" id="KW-0227">DNA damage</keyword>
<dbReference type="Gene3D" id="3.30.1540.20">
    <property type="entry name" value="MutL, C-terminal domain, dimerisation subdomain"/>
    <property type="match status" value="1"/>
</dbReference>
<dbReference type="Pfam" id="PF13589">
    <property type="entry name" value="HATPase_c_3"/>
    <property type="match status" value="1"/>
</dbReference>
<sequence length="670" mass="74753">MGKIHQLSELLSNQIAAGEVIERPASVVKELVENAVDAGATKIQVFLKDSGLTEIQVIDNGSGFAPDDLEIAFLRHTTSKIASREDLFRVHSLGFRGEALASIAAVAHVTLKTSTGQPESGREMVVSAGESEIHLASHPQGTTITVRDLFYNTPARLKYLKSVATELSHIADVVNRIALSYPEVALTLVNDGNQMLSTAGNGKLQQTIAGIYGLSVARELVAIKGADLDFEIEGYISRPAVTRASKNYLSFLINGRYIKNFQLNKALIEGYGSKLMVGRYPVAVINIKMDPLLVDVNVHPTKREVRLSKEPELTKLLTKIVRETLGKENLIPDAMKNLQSHRTTVDLDQLQNDLEQASSPQRQQYQQRDHVAETLPQYQTNSITPKPKSAFGKALQNSVVPSTQATQQATNWEPIPQVNTDQSIFKDPDQLASWDDWLANDPQPRAFSQQTEPLNETELLPNEKTTEQRFPDLNYIGQIHGTFLIAESADGFYILDQHAAQERVKYEYYRVEIGKVSQDQQNLLVPIVLNYSAADFVRIKAHLDLLSNVGIQLEIFGENSFIVHTHPTWFVAGQEEATIAEMIDYFLADGNISVAKFREKTAIMMSCKRSIKANHHLEPTQAKQLLRDLAQAENPFNCPHGRPVLVHFSDQDLGKMFKRIQDPHQHWDGE</sequence>
<name>A0A0R2BS16_9LACO</name>
<dbReference type="Gene3D" id="3.30.1370.100">
    <property type="entry name" value="MutL, C-terminal domain, regulatory subdomain"/>
    <property type="match status" value="1"/>
</dbReference>
<dbReference type="Gene3D" id="3.30.565.10">
    <property type="entry name" value="Histidine kinase-like ATPase, C-terminal domain"/>
    <property type="match status" value="1"/>
</dbReference>
<dbReference type="GO" id="GO:0140664">
    <property type="term" value="F:ATP-dependent DNA damage sensor activity"/>
    <property type="evidence" value="ECO:0007669"/>
    <property type="project" value="InterPro"/>
</dbReference>
<feature type="domain" description="MutL C-terminal dimerisation" evidence="6">
    <location>
        <begin position="475"/>
        <end position="617"/>
    </location>
</feature>
<dbReference type="SUPFAM" id="SSF118116">
    <property type="entry name" value="DNA mismatch repair protein MutL"/>
    <property type="match status" value="1"/>
</dbReference>
<dbReference type="HAMAP" id="MF_00149">
    <property type="entry name" value="DNA_mis_repair"/>
    <property type="match status" value="1"/>
</dbReference>
<protein>
    <recommendedName>
        <fullName evidence="4">DNA mismatch repair protein MutL</fullName>
    </recommendedName>
</protein>
<keyword evidence="3 4" id="KW-0234">DNA repair</keyword>
<dbReference type="InterPro" id="IPR037198">
    <property type="entry name" value="MutL_C_sf"/>
</dbReference>
<accession>A0A0R2BS16</accession>
<evidence type="ECO:0000256" key="4">
    <source>
        <dbReference type="HAMAP-Rule" id="MF_00149"/>
    </source>
</evidence>
<dbReference type="InterPro" id="IPR020667">
    <property type="entry name" value="DNA_mismatch_repair_MutL"/>
</dbReference>
<gene>
    <name evidence="4" type="primary">mutL</name>
    <name evidence="8" type="ORF">FC84_GL001265</name>
</gene>
<organism evidence="8 9">
    <name type="scientific">Lapidilactobacillus dextrinicus DSM 20335</name>
    <dbReference type="NCBI Taxonomy" id="1423738"/>
    <lineage>
        <taxon>Bacteria</taxon>
        <taxon>Bacillati</taxon>
        <taxon>Bacillota</taxon>
        <taxon>Bacilli</taxon>
        <taxon>Lactobacillales</taxon>
        <taxon>Lactobacillaceae</taxon>
        <taxon>Lapidilactobacillus</taxon>
    </lineage>
</organism>
<dbReference type="STRING" id="1423738.FC84_GL001265"/>
<dbReference type="InterPro" id="IPR038973">
    <property type="entry name" value="MutL/Mlh/Pms-like"/>
</dbReference>
<dbReference type="GO" id="GO:0016887">
    <property type="term" value="F:ATP hydrolysis activity"/>
    <property type="evidence" value="ECO:0007669"/>
    <property type="project" value="InterPro"/>
</dbReference>
<evidence type="ECO:0000259" key="6">
    <source>
        <dbReference type="SMART" id="SM00853"/>
    </source>
</evidence>